<name>A0A7T1GW08_9VIRU</name>
<evidence type="ECO:0000256" key="14">
    <source>
        <dbReference type="ARBA" id="ARBA00022807"/>
    </source>
</evidence>
<dbReference type="InterPro" id="IPR014872">
    <property type="entry name" value="Dicistrovirus_capsid-polyPr_C"/>
</dbReference>
<dbReference type="InterPro" id="IPR029053">
    <property type="entry name" value="Viral_coat"/>
</dbReference>
<keyword evidence="6" id="KW-0597">Phosphoprotein</keyword>
<evidence type="ECO:0000256" key="17">
    <source>
        <dbReference type="ARBA" id="ARBA00022953"/>
    </source>
</evidence>
<dbReference type="GO" id="GO:0003723">
    <property type="term" value="F:RNA binding"/>
    <property type="evidence" value="ECO:0007669"/>
    <property type="project" value="InterPro"/>
</dbReference>
<evidence type="ECO:0000256" key="3">
    <source>
        <dbReference type="ARBA" id="ARBA00020107"/>
    </source>
</evidence>
<evidence type="ECO:0000256" key="13">
    <source>
        <dbReference type="ARBA" id="ARBA00022806"/>
    </source>
</evidence>
<dbReference type="GO" id="GO:0005524">
    <property type="term" value="F:ATP binding"/>
    <property type="evidence" value="ECO:0007669"/>
    <property type="project" value="UniProtKB-KW"/>
</dbReference>
<protein>
    <recommendedName>
        <fullName evidence="3">Genome polyprotein</fullName>
    </recommendedName>
</protein>
<evidence type="ECO:0000256" key="16">
    <source>
        <dbReference type="ARBA" id="ARBA00022844"/>
    </source>
</evidence>
<dbReference type="PROSITE" id="PS51874">
    <property type="entry name" value="PCV_3C_PRO"/>
    <property type="match status" value="1"/>
</dbReference>
<dbReference type="Pfam" id="PF08762">
    <property type="entry name" value="CRPV_capsid"/>
    <property type="match status" value="1"/>
</dbReference>
<keyword evidence="11" id="KW-0547">Nucleotide-binding</keyword>
<evidence type="ECO:0000256" key="5">
    <source>
        <dbReference type="ARBA" id="ARBA00022520"/>
    </source>
</evidence>
<accession>A0A7T1GW08</accession>
<dbReference type="Gene3D" id="2.40.10.10">
    <property type="entry name" value="Trypsin-like serine proteases"/>
    <property type="match status" value="1"/>
</dbReference>
<dbReference type="GO" id="GO:0033644">
    <property type="term" value="C:host cell membrane"/>
    <property type="evidence" value="ECO:0007669"/>
    <property type="project" value="UniProtKB-SubCell"/>
</dbReference>
<dbReference type="Pfam" id="PF12381">
    <property type="entry name" value="Peptidase_C3G"/>
    <property type="match status" value="1"/>
</dbReference>
<dbReference type="GO" id="GO:0005198">
    <property type="term" value="F:structural molecule activity"/>
    <property type="evidence" value="ECO:0007669"/>
    <property type="project" value="InterPro"/>
</dbReference>
<evidence type="ECO:0000256" key="4">
    <source>
        <dbReference type="ARBA" id="ARBA00022484"/>
    </source>
</evidence>
<evidence type="ECO:0000256" key="6">
    <source>
        <dbReference type="ARBA" id="ARBA00022553"/>
    </source>
</evidence>
<dbReference type="InterPro" id="IPR014759">
    <property type="entry name" value="Helicase_SF3_ssRNA_vir"/>
</dbReference>
<dbReference type="InterPro" id="IPR043504">
    <property type="entry name" value="Peptidase_S1_PA_chymotrypsin"/>
</dbReference>
<keyword evidence="8" id="KW-0645">Protease</keyword>
<dbReference type="GO" id="GO:0039694">
    <property type="term" value="P:viral RNA genome replication"/>
    <property type="evidence" value="ECO:0007669"/>
    <property type="project" value="InterPro"/>
</dbReference>
<dbReference type="GO" id="GO:0003724">
    <property type="term" value="F:RNA helicase activity"/>
    <property type="evidence" value="ECO:0007669"/>
    <property type="project" value="InterPro"/>
</dbReference>
<dbReference type="InterPro" id="IPR000605">
    <property type="entry name" value="Helicase_SF3_ssDNA/RNA_vir"/>
</dbReference>
<keyword evidence="16" id="KW-0946">Virion</keyword>
<dbReference type="GO" id="GO:0003968">
    <property type="term" value="F:RNA-directed RNA polymerase activity"/>
    <property type="evidence" value="ECO:0007669"/>
    <property type="project" value="UniProtKB-KW"/>
</dbReference>
<dbReference type="CDD" id="cd00205">
    <property type="entry name" value="rhv_like"/>
    <property type="match status" value="1"/>
</dbReference>
<dbReference type="InterPro" id="IPR043128">
    <property type="entry name" value="Rev_trsase/Diguanyl_cyclase"/>
</dbReference>
<dbReference type="EMBL" id="MT757479">
    <property type="protein sequence ID" value="QPN36934.1"/>
    <property type="molecule type" value="Genomic_RNA"/>
</dbReference>
<dbReference type="PROSITE" id="PS50507">
    <property type="entry name" value="RDRP_SSRNA_POS"/>
    <property type="match status" value="1"/>
</dbReference>
<dbReference type="GO" id="GO:0030430">
    <property type="term" value="C:host cell cytoplasm"/>
    <property type="evidence" value="ECO:0007669"/>
    <property type="project" value="UniProtKB-SubCell"/>
</dbReference>
<dbReference type="InterPro" id="IPR044067">
    <property type="entry name" value="PCV_3C_PRO"/>
</dbReference>
<evidence type="ECO:0000259" key="20">
    <source>
        <dbReference type="PROSITE" id="PS51218"/>
    </source>
</evidence>
<dbReference type="Pfam" id="PF00910">
    <property type="entry name" value="RNA_helicase"/>
    <property type="match status" value="1"/>
</dbReference>
<dbReference type="InterPro" id="IPR004004">
    <property type="entry name" value="Helic/Pol/Pept_Calicivir-typ"/>
</dbReference>
<evidence type="ECO:0000256" key="8">
    <source>
        <dbReference type="ARBA" id="ARBA00022670"/>
    </source>
</evidence>
<keyword evidence="15" id="KW-0067">ATP-binding</keyword>
<dbReference type="Pfam" id="PF00073">
    <property type="entry name" value="Rhv"/>
    <property type="match status" value="1"/>
</dbReference>
<evidence type="ECO:0000256" key="15">
    <source>
        <dbReference type="ARBA" id="ARBA00022840"/>
    </source>
</evidence>
<dbReference type="InterPro" id="IPR043502">
    <property type="entry name" value="DNA/RNA_pol_sf"/>
</dbReference>
<dbReference type="InterPro" id="IPR007094">
    <property type="entry name" value="RNA-dir_pol_PSvirus"/>
</dbReference>
<reference evidence="22" key="1">
    <citation type="submission" date="2020-07" db="EMBL/GenBank/DDBJ databases">
        <authorList>
            <person name="Guo L."/>
            <person name="Lu X."/>
            <person name="Guo D."/>
        </authorList>
    </citation>
    <scope>NUCLEOTIDE SEQUENCE</scope>
    <source>
        <strain evidence="22">CHNss-2</strain>
    </source>
</reference>
<dbReference type="Gene3D" id="2.60.120.20">
    <property type="match status" value="3"/>
</dbReference>
<keyword evidence="17" id="KW-0693">Viral RNA replication</keyword>
<dbReference type="GO" id="GO:0006351">
    <property type="term" value="P:DNA-templated transcription"/>
    <property type="evidence" value="ECO:0007669"/>
    <property type="project" value="InterPro"/>
</dbReference>
<evidence type="ECO:0000256" key="10">
    <source>
        <dbReference type="ARBA" id="ARBA00022695"/>
    </source>
</evidence>
<dbReference type="CDD" id="cd23169">
    <property type="entry name" value="ps-ssRNAv-Picornavirales"/>
    <property type="match status" value="1"/>
</dbReference>
<dbReference type="SUPFAM" id="SSF50494">
    <property type="entry name" value="Trypsin-like serine proteases"/>
    <property type="match status" value="1"/>
</dbReference>
<proteinExistence type="predicted"/>
<feature type="domain" description="RdRp catalytic" evidence="19">
    <location>
        <begin position="2355"/>
        <end position="2481"/>
    </location>
</feature>
<feature type="domain" description="Peptidase C3" evidence="21">
    <location>
        <begin position="1866"/>
        <end position="2068"/>
    </location>
</feature>
<keyword evidence="7" id="KW-0167">Capsid protein</keyword>
<dbReference type="InterPro" id="IPR009003">
    <property type="entry name" value="Peptidase_S1_PA"/>
</dbReference>
<dbReference type="InterPro" id="IPR001676">
    <property type="entry name" value="Picornavirus_capsid"/>
</dbReference>
<dbReference type="SUPFAM" id="SSF56672">
    <property type="entry name" value="DNA/RNA polymerases"/>
    <property type="match status" value="1"/>
</dbReference>
<keyword evidence="14" id="KW-0788">Thiol protease</keyword>
<evidence type="ECO:0000256" key="12">
    <source>
        <dbReference type="ARBA" id="ARBA00022801"/>
    </source>
</evidence>
<keyword evidence="12" id="KW-0378">Hydrolase</keyword>
<feature type="domain" description="SF3 helicase" evidence="20">
    <location>
        <begin position="1203"/>
        <end position="1371"/>
    </location>
</feature>
<organism evidence="22">
    <name type="scientific">Xi'an Ifla-like virus</name>
    <dbReference type="NCBI Taxonomy" id="2789608"/>
    <lineage>
        <taxon>Viruses</taxon>
        <taxon>Riboviria</taxon>
        <taxon>Orthornavirae</taxon>
        <taxon>Pisuviricota</taxon>
        <taxon>Pisoniviricetes</taxon>
        <taxon>Picornavirales</taxon>
        <taxon>Iflaviridae</taxon>
    </lineage>
</organism>
<dbReference type="SUPFAM" id="SSF88633">
    <property type="entry name" value="Positive stranded ssRNA viruses"/>
    <property type="match status" value="3"/>
</dbReference>
<dbReference type="PROSITE" id="PS51218">
    <property type="entry name" value="SF3_HELICASE_2"/>
    <property type="match status" value="1"/>
</dbReference>
<keyword evidence="13" id="KW-0347">Helicase</keyword>
<dbReference type="InterPro" id="IPR033703">
    <property type="entry name" value="Rhv-like"/>
</dbReference>
<dbReference type="GO" id="GO:0006508">
    <property type="term" value="P:proteolysis"/>
    <property type="evidence" value="ECO:0007669"/>
    <property type="project" value="UniProtKB-KW"/>
</dbReference>
<evidence type="ECO:0000259" key="21">
    <source>
        <dbReference type="PROSITE" id="PS51874"/>
    </source>
</evidence>
<keyword evidence="4" id="KW-0696">RNA-directed RNA polymerase</keyword>
<comment type="subcellular location">
    <subcellularLocation>
        <location evidence="1">Host cytoplasm</location>
    </subcellularLocation>
    <subcellularLocation>
        <location evidence="2">Virion</location>
    </subcellularLocation>
</comment>
<dbReference type="InterPro" id="IPR001205">
    <property type="entry name" value="RNA-dir_pol_C"/>
</dbReference>
<evidence type="ECO:0000256" key="9">
    <source>
        <dbReference type="ARBA" id="ARBA00022679"/>
    </source>
</evidence>
<keyword evidence="9" id="KW-0808">Transferase</keyword>
<keyword evidence="5" id="KW-0191">Covalent protein-RNA linkage</keyword>
<dbReference type="GO" id="GO:0019028">
    <property type="term" value="C:viral capsid"/>
    <property type="evidence" value="ECO:0007669"/>
    <property type="project" value="UniProtKB-KW"/>
</dbReference>
<keyword evidence="10" id="KW-0548">Nucleotidyltransferase</keyword>
<dbReference type="PRINTS" id="PR00918">
    <property type="entry name" value="CALICVIRUSNS"/>
</dbReference>
<dbReference type="GO" id="GO:0004197">
    <property type="term" value="F:cysteine-type endopeptidase activity"/>
    <property type="evidence" value="ECO:0007669"/>
    <property type="project" value="InterPro"/>
</dbReference>
<keyword evidence="18" id="KW-1035">Host cytoplasm</keyword>
<sequence>MSQESNVAPISGLNTEEQVSSVLLESGVKSVDSIMAPSTPAQVVEGTLTSLGSDLTNRWNLLERFDWSVTSSFGENLKTWKIPEDLFESSLLKINLLPYKVYCYGNCGVFLRLQVNANRFHVGQLQFSWYYHGLDDQDFALRDNVYCASQRPNGIFQVGTSQTCELYIPFKSPLTHLTFRKDSMEPFEAKNFALVQLKVLSALSTSEASLKSASVTVMFRLADANFMGLRSIIAEPQMLPMRMVVKAAEAALNEAGKEFNRDFPTNPFNKLSVVPTGSQSWASGVGDVISLNSLRLDPRATTPHPNYRNDEMLVSNITNHWGLIGKVQWRAFQDQQLTSLPVAPVHSKLLRMRSRASFTQGLLSTRILSPTSVVASMYLYWRGPIEFRFDVVVGPFHTGRLIASFIPGPKKSVSVQEMMQSYYSVFDVTDQTSFIFEVPYIANKSWQYVTQGQRNYGDEGIPIGYLYLSSLNQLVVCDGVSRNVDVLIYMRAPKIEFSVPCNCLVGLGRDREFFHPSYMRIKAGYSSIYAGNWHDFALSAKIICRYGPGSDHIVQVEGGKLDEVYVSEPLKNVMFKDAQGKRVADLSFYAVANHKEFGDYRYLIPFDTLEKARAYVMSGIGGSANWDLCLDYVSDSEYNDGSKWMFVPVEVQEKFELIEPQGDEIKEEIKAQPIKTITHPSVSSFNEDFSDLKSLCRRFNVYFESQYEITEKYELGRYFCKLPLRVDGLKMNFSRDRRASALQNRLRNGMIAVLSSGFRFFRGSLRFKIVVDTETDSTLMVTHIPDETNFVECGVLSESNTDYVGAGYACYGQSMQVNRVLEIEVPYYLPYEFGLIGNISPSSGLGRSASLGCLGFSLLTKPRKKIAIDVMVYYAIGDDMRFSSFMGFPEMVLRTEIPDIEHQGLFGLLPDADKISKDVAGEIVGSVEELKTKVNGSVDFITERTNSVLSNIHHRAEDVMTKVLEVLSNLAKSFGDKSSDFLQDCAFELAHLVANPNIKTLGVSLAKILVKLGIITSDFFSALSKWAGEAITWALPQKQQEGEVVHQGLTNEGITLMSTLIGMISSSLNIVVNAPRKGFLSYLACSLGSGLRDMAVTSNQMLVFLKNNLSVINSIWYWLLGQADPSASYIRDLTESMPQLENWAKRGEELTRLVNRDEVKRDPLKQKDVFICAALGSAIVTRMSLSGVIDPRMNYIRSLASKLDKLQDELKSECLSPMVKFEPFVFQLSGPPGIGKSFMSESLGRRLLKKVGHRYYGESTFVRTPGVAYWNGVRNQPILIYDDLGCTATALKEQVGEIFSIKSPQPFNPPIAELENKKLRYNPFIMALCSNVSYFRDPEITDPVAFNRRRDTLIECRLTDSIRRKYGASVTARMIGSQDLENYGHLEFRFSTNPSNESGPYSDWMTYEEMVNILERQFEIYYNAERKNYIKKLTELGDGYPTDDHAISLVDLARMADNDFGDIDWLLETDTREIMRTFAVQEQPALIVEPQGLNVVMDLTKDETSGLLKIDETVEFDMSYEEIPWNSSLMCAHRGIKKAYAFFRKPGQKYGVFYDPMRHADICLEEDPIIGISEAPCSNCLLHDQENVVKLISQYYINFIYVRTNGPIKIQNKIVPLALRNFHVNVQVIDPFLLPEKKFILTDKMKAFWEQVTSTTLKVAMKVWGLLKPCLGWLRKSFKYLIGTLAIAGAAVLATRPFRKGEADDCPTGFADDRVASRADRSSDCGLLSSKDAGARTVANHPLLSKILADKEKIKIFTSEDNSFSKNVFGSRALSNFPVRLWGPSDQKHGDITNRGGDSECFERQEVRMAREDGCDLLAESHPIGGYGVSCNSGAVGSSRRGRKSQSKKLSVGEKLRRVPFPIHEGSYESDLRHLLFRNSGLVEAHSNGVVVNSHRYLALCDRFIVVTKHLLETCSSLSDFLLFRGPSFVLSAKLSDCELIASDGSSIAIIRAPRSFPPFRDIRRHIATIGDHDYVGSEGILYLAHGDHSTELRVSIRIRTDLHIAGNGSIEAQHLQTAYQYGHSERGSCCGALISNVGGVSKIIGLHVAGSSTYRVGFAEPITREQCGGLANVLLAEPEAEGLYVERRARCDINGVAKLGVVDDSYTVRLPYRSRIVPTILHDRIYKHVTEPAPLSRDDPRIAGGSGRSPFQCALDKIGRTPGNVDLGLLDRAIADLTAKVRYECVPILPTHGELLTKKEIFEGIPGLMKSLKLDTSEGYPLVLERPDSSSDKRWLFDYEEKEGVREFKSYHFKLKQLIDQNAEMRAKGIVPFSVFLDTLKDARIPIEKVTVPGKTRMFSCSPVENTLATKKYFGMFQLSYTKNFKAENAIGIDIDSPELTVMLDGMGGRLLEPRWFCGDYSAFGDTIQPEFLRGAFDVIRSWYKHHYGDREDHIRAVIEDEVCNAVHLAGNQMYRSICGLPSGFALTVELNSLVNSLYLRYSFLKENRGTMRDFNRFVSPMFYGDDLLVAIDKRSEFSAADHCKVMTEMGIKFTDADKEKMPSDTTLDKVKFLKRRFVRHPTKSQYWLGELDEASIMDCLNWTWENTDPEGSALEACRACLNNAFCLGPKRYGKIRSRIEFFWAEEQNNDNIRYFHSETWHELDEKKFPA</sequence>
<evidence type="ECO:0000256" key="18">
    <source>
        <dbReference type="ARBA" id="ARBA00023200"/>
    </source>
</evidence>
<evidence type="ECO:0000256" key="2">
    <source>
        <dbReference type="ARBA" id="ARBA00004328"/>
    </source>
</evidence>
<dbReference type="Pfam" id="PF00680">
    <property type="entry name" value="RdRP_1"/>
    <property type="match status" value="1"/>
</dbReference>
<evidence type="ECO:0000256" key="11">
    <source>
        <dbReference type="ARBA" id="ARBA00022741"/>
    </source>
</evidence>
<dbReference type="InterPro" id="IPR024387">
    <property type="entry name" value="Pept_C3G_Picornavir"/>
</dbReference>
<evidence type="ECO:0000256" key="7">
    <source>
        <dbReference type="ARBA" id="ARBA00022561"/>
    </source>
</evidence>
<evidence type="ECO:0000259" key="19">
    <source>
        <dbReference type="PROSITE" id="PS50507"/>
    </source>
</evidence>
<evidence type="ECO:0000256" key="1">
    <source>
        <dbReference type="ARBA" id="ARBA00004192"/>
    </source>
</evidence>
<dbReference type="Gene3D" id="3.30.70.270">
    <property type="match status" value="1"/>
</dbReference>
<evidence type="ECO:0000313" key="22">
    <source>
        <dbReference type="EMBL" id="QPN36934.1"/>
    </source>
</evidence>